<sequence length="139" mass="14229">MIALIATALSACQTGADGLTTSAAPPEITPAASSAIAGDMVSRFAEQVGPGTGTIVLKEDASPSGQALAAALKGWGYAVATDQKTDDKKSSIELAYVVDDFEGQTLVRLSTRKVELTRAYRTTAAGAVPASPLSVMQRN</sequence>
<evidence type="ECO:0008006" key="3">
    <source>
        <dbReference type="Google" id="ProtNLM"/>
    </source>
</evidence>
<keyword evidence="2" id="KW-1185">Reference proteome</keyword>
<gene>
    <name evidence="1" type="ORF">J2Z75_005134</name>
</gene>
<accession>A0ABS4EUK3</accession>
<dbReference type="Proteomes" id="UP000823786">
    <property type="component" value="Unassembled WGS sequence"/>
</dbReference>
<name>A0ABS4EUK3_9HYPH</name>
<proteinExistence type="predicted"/>
<dbReference type="EMBL" id="JAGGJV010000011">
    <property type="protein sequence ID" value="MBP1861605.1"/>
    <property type="molecule type" value="Genomic_DNA"/>
</dbReference>
<organism evidence="1 2">
    <name type="scientific">Rhizobium herbae</name>
    <dbReference type="NCBI Taxonomy" id="508661"/>
    <lineage>
        <taxon>Bacteria</taxon>
        <taxon>Pseudomonadati</taxon>
        <taxon>Pseudomonadota</taxon>
        <taxon>Alphaproteobacteria</taxon>
        <taxon>Hyphomicrobiales</taxon>
        <taxon>Rhizobiaceae</taxon>
        <taxon>Rhizobium/Agrobacterium group</taxon>
        <taxon>Rhizobium</taxon>
    </lineage>
</organism>
<evidence type="ECO:0000313" key="1">
    <source>
        <dbReference type="EMBL" id="MBP1861605.1"/>
    </source>
</evidence>
<protein>
    <recommendedName>
        <fullName evidence="3">Conjugal transfer protein TrbH</fullName>
    </recommendedName>
</protein>
<comment type="caution">
    <text evidence="1">The sequence shown here is derived from an EMBL/GenBank/DDBJ whole genome shotgun (WGS) entry which is preliminary data.</text>
</comment>
<evidence type="ECO:0000313" key="2">
    <source>
        <dbReference type="Proteomes" id="UP000823786"/>
    </source>
</evidence>
<dbReference type="NCBIfam" id="NF010409">
    <property type="entry name" value="PRK13835.1"/>
    <property type="match status" value="1"/>
</dbReference>
<reference evidence="1 2" key="1">
    <citation type="submission" date="2021-03" db="EMBL/GenBank/DDBJ databases">
        <title>Genomic Encyclopedia of Type Strains, Phase IV (KMG-IV): sequencing the most valuable type-strain genomes for metagenomic binning, comparative biology and taxonomic classification.</title>
        <authorList>
            <person name="Goeker M."/>
        </authorList>
    </citation>
    <scope>NUCLEOTIDE SEQUENCE [LARGE SCALE GENOMIC DNA]</scope>
    <source>
        <strain evidence="1 2">DSM 26427</strain>
    </source>
</reference>